<keyword evidence="3" id="KW-1133">Transmembrane helix</keyword>
<feature type="region of interest" description="Disordered" evidence="2">
    <location>
        <begin position="267"/>
        <end position="295"/>
    </location>
</feature>
<dbReference type="InterPro" id="IPR032812">
    <property type="entry name" value="SbsA_Ig"/>
</dbReference>
<dbReference type="Pfam" id="PF13205">
    <property type="entry name" value="Big_5"/>
    <property type="match status" value="1"/>
</dbReference>
<proteinExistence type="predicted"/>
<evidence type="ECO:0000313" key="7">
    <source>
        <dbReference type="Proteomes" id="UP000187404"/>
    </source>
</evidence>
<protein>
    <recommendedName>
        <fullName evidence="5">SbsA Ig-like domain-containing protein</fullName>
    </recommendedName>
</protein>
<dbReference type="STRING" id="1261640.BHK98_09400"/>
<organism evidence="6 7">
    <name type="scientific">Hornefia porci</name>
    <dbReference type="NCBI Taxonomy" id="2652292"/>
    <lineage>
        <taxon>Bacteria</taxon>
        <taxon>Bacillati</taxon>
        <taxon>Bacillota</taxon>
        <taxon>Clostridia</taxon>
        <taxon>Peptostreptococcales</taxon>
        <taxon>Anaerovoracaceae</taxon>
        <taxon>Hornefia</taxon>
    </lineage>
</organism>
<dbReference type="EMBL" id="MJIE01000001">
    <property type="protein sequence ID" value="OLR56260.1"/>
    <property type="molecule type" value="Genomic_DNA"/>
</dbReference>
<evidence type="ECO:0000256" key="1">
    <source>
        <dbReference type="ARBA" id="ARBA00022729"/>
    </source>
</evidence>
<feature type="signal peptide" evidence="4">
    <location>
        <begin position="1"/>
        <end position="24"/>
    </location>
</feature>
<evidence type="ECO:0000313" key="6">
    <source>
        <dbReference type="EMBL" id="OLR56260.1"/>
    </source>
</evidence>
<evidence type="ECO:0000256" key="4">
    <source>
        <dbReference type="SAM" id="SignalP"/>
    </source>
</evidence>
<feature type="chain" id="PRO_5012548222" description="SbsA Ig-like domain-containing protein" evidence="4">
    <location>
        <begin position="25"/>
        <end position="295"/>
    </location>
</feature>
<feature type="compositionally biased region" description="Basic and acidic residues" evidence="2">
    <location>
        <begin position="267"/>
        <end position="280"/>
    </location>
</feature>
<feature type="transmembrane region" description="Helical" evidence="3">
    <location>
        <begin position="152"/>
        <end position="169"/>
    </location>
</feature>
<gene>
    <name evidence="6" type="ORF">BHK98_09400</name>
</gene>
<name>A0A1Q9JJ80_9FIRM</name>
<reference evidence="6 7" key="1">
    <citation type="journal article" date="2016" name="Appl. Environ. Microbiol.">
        <title>Function and Phylogeny of Bacterial Butyryl Coenzyme A:Acetate Transferases and Their Diversity in the Proximal Colon of Swine.</title>
        <authorList>
            <person name="Trachsel J."/>
            <person name="Bayles D.O."/>
            <person name="Looft T."/>
            <person name="Levine U.Y."/>
            <person name="Allen H.K."/>
        </authorList>
    </citation>
    <scope>NUCLEOTIDE SEQUENCE [LARGE SCALE GENOMIC DNA]</scope>
    <source>
        <strain evidence="6 7">68-3-10</strain>
    </source>
</reference>
<keyword evidence="1 4" id="KW-0732">Signal</keyword>
<evidence type="ECO:0000256" key="3">
    <source>
        <dbReference type="SAM" id="Phobius"/>
    </source>
</evidence>
<dbReference type="Proteomes" id="UP000187404">
    <property type="component" value="Unassembled WGS sequence"/>
</dbReference>
<keyword evidence="7" id="KW-1185">Reference proteome</keyword>
<feature type="region of interest" description="Disordered" evidence="2">
    <location>
        <begin position="174"/>
        <end position="201"/>
    </location>
</feature>
<keyword evidence="3" id="KW-0472">Membrane</keyword>
<dbReference type="OrthoDB" id="2081475at2"/>
<feature type="domain" description="SbsA Ig-like" evidence="5">
    <location>
        <begin position="28"/>
        <end position="145"/>
    </location>
</feature>
<keyword evidence="3" id="KW-0812">Transmembrane</keyword>
<feature type="compositionally biased region" description="Basic and acidic residues" evidence="2">
    <location>
        <begin position="176"/>
        <end position="201"/>
    </location>
</feature>
<dbReference type="AlphaFoldDB" id="A0A1Q9JJ80"/>
<dbReference type="RefSeq" id="WP_075713709.1">
    <property type="nucleotide sequence ID" value="NZ_MJIE01000001.1"/>
</dbReference>
<sequence length="295" mass="33183">MKRTGAIACLAALMVMLAATFSFGASSFQVTNTYPKNGAKNTTKDNMCVKVYFNHAVGNKASRAANKDKFKITDSTGHSYPTLIYYNSKEPKYVLMLIDTNKVKTTGKGKNTIKDNTVYTATISGDFVDNDGNKLGKDVKISFRTMNQGRNTVIYMVMMFLMFGGMMVFSMRQQRKKSDENEKDEKEEPFNPYKEAKRTGKSVEEVLAKHEKEVARKNAAKEARARRDKELDEYYAREDDGCYHVKGPRPIAAAGCTYKTGRKALAEAKKEEEARKKAELKATNYGKNPKGKKKK</sequence>
<accession>A0A1Q9JJ80</accession>
<evidence type="ECO:0000259" key="5">
    <source>
        <dbReference type="Pfam" id="PF13205"/>
    </source>
</evidence>
<evidence type="ECO:0000256" key="2">
    <source>
        <dbReference type="SAM" id="MobiDB-lite"/>
    </source>
</evidence>
<comment type="caution">
    <text evidence="6">The sequence shown here is derived from an EMBL/GenBank/DDBJ whole genome shotgun (WGS) entry which is preliminary data.</text>
</comment>